<reference evidence="1 2" key="2">
    <citation type="submission" date="2019-10" db="EMBL/GenBank/DDBJ databases">
        <title>Thermopilla bonchosmolovskayae gen. nov., sp. nov., a moderately thermophilic Chloroflexi bacterium from a Chukotka hot spring (Arctic, Russia), representing a novel classis Thermopillaia, which include previously uncultivated lineage OLB14.</title>
        <authorList>
            <person name="Kochetkova T.V."/>
            <person name="Zayulina K.S."/>
            <person name="Zhigarkov V.S."/>
            <person name="Minaev N.V."/>
            <person name="Novikov A."/>
            <person name="Toshchakov S.V."/>
            <person name="Elcheninov A.G."/>
            <person name="Kublanov I.V."/>
        </authorList>
    </citation>
    <scope>NUCLEOTIDE SEQUENCE [LARGE SCALE GENOMIC DNA]</scope>
    <source>
        <strain evidence="1 2">3753O</strain>
    </source>
</reference>
<reference evidence="1 2" key="1">
    <citation type="submission" date="2019-08" db="EMBL/GenBank/DDBJ databases">
        <authorList>
            <person name="Toschakov S.V."/>
        </authorList>
    </citation>
    <scope>NUCLEOTIDE SEQUENCE [LARGE SCALE GENOMIC DNA]</scope>
    <source>
        <strain evidence="1 2">3753O</strain>
    </source>
</reference>
<name>A0ABX6C2A4_9CHLR</name>
<accession>A0ABX6C2A4</accession>
<dbReference type="Proteomes" id="UP000326331">
    <property type="component" value="Chromosome"/>
</dbReference>
<sequence>MPQSVIPGPLAGRLAPIPALRDGFEQFLAACFDTAAVPAATLERCRRLVAALHGADPADCGPALADLPESEAELLARAEVPSGLPRADALALDIARCIPWSHHDLPDAPVLAFRGECGDRATVTLLAALAMFDAVCRMTLVARRLEGA</sequence>
<dbReference type="SUPFAM" id="SSF69118">
    <property type="entry name" value="AhpD-like"/>
    <property type="match status" value="1"/>
</dbReference>
<protein>
    <submittedName>
        <fullName evidence="1">Uncharacterized protein</fullName>
    </submittedName>
</protein>
<dbReference type="RefSeq" id="WP_158067109.1">
    <property type="nucleotide sequence ID" value="NZ_CP042829.1"/>
</dbReference>
<evidence type="ECO:0000313" key="2">
    <source>
        <dbReference type="Proteomes" id="UP000326331"/>
    </source>
</evidence>
<proteinExistence type="predicted"/>
<organism evidence="1 2">
    <name type="scientific">Tepidiforma bonchosmolovskayae</name>
    <dbReference type="NCBI Taxonomy" id="2601677"/>
    <lineage>
        <taxon>Bacteria</taxon>
        <taxon>Bacillati</taxon>
        <taxon>Chloroflexota</taxon>
        <taxon>Tepidiformia</taxon>
        <taxon>Tepidiformales</taxon>
        <taxon>Tepidiformaceae</taxon>
        <taxon>Tepidiforma</taxon>
    </lineage>
</organism>
<dbReference type="EMBL" id="CP042829">
    <property type="protein sequence ID" value="QFG03188.1"/>
    <property type="molecule type" value="Genomic_DNA"/>
</dbReference>
<evidence type="ECO:0000313" key="1">
    <source>
        <dbReference type="EMBL" id="QFG03188.1"/>
    </source>
</evidence>
<gene>
    <name evidence="1" type="ORF">Tbon_07730</name>
</gene>
<keyword evidence="2" id="KW-1185">Reference proteome</keyword>
<dbReference type="InterPro" id="IPR029032">
    <property type="entry name" value="AhpD-like"/>
</dbReference>